<proteinExistence type="inferred from homology"/>
<dbReference type="RefSeq" id="WP_087641375.1">
    <property type="nucleotide sequence ID" value="NZ_CP147246.1"/>
</dbReference>
<protein>
    <recommendedName>
        <fullName evidence="7">Glycogen synthase</fullName>
        <ecNumber evidence="7">2.4.1.21</ecNumber>
    </recommendedName>
    <alternativeName>
        <fullName evidence="7">Starch [bacterial glycogen] synthase</fullName>
    </alternativeName>
</protein>
<evidence type="ECO:0000313" key="12">
    <source>
        <dbReference type="Proteomes" id="UP000196151"/>
    </source>
</evidence>
<dbReference type="UniPathway" id="UPA00164"/>
<dbReference type="GO" id="GO:0009011">
    <property type="term" value="F:alpha-1,4-glucan glucosyltransferase (ADP-glucose donor) activity"/>
    <property type="evidence" value="ECO:0007669"/>
    <property type="project" value="UniProtKB-UniRule"/>
</dbReference>
<accession>A0A200J9R6</accession>
<dbReference type="NCBIfam" id="NF001898">
    <property type="entry name" value="PRK00654.1-1"/>
    <property type="match status" value="1"/>
</dbReference>
<dbReference type="CDD" id="cd03791">
    <property type="entry name" value="GT5_Glycogen_synthase_DULL1-like"/>
    <property type="match status" value="1"/>
</dbReference>
<comment type="similarity">
    <text evidence="3 7">Belongs to the glycosyltransferase 1 family. Bacterial/plant glycogen synthase subfamily.</text>
</comment>
<name>A0A200J9R6_9ENTE</name>
<keyword evidence="4 7" id="KW-0328">Glycosyltransferase</keyword>
<keyword evidence="5 7" id="KW-0808">Transferase</keyword>
<evidence type="ECO:0000259" key="8">
    <source>
        <dbReference type="Pfam" id="PF00534"/>
    </source>
</evidence>
<evidence type="ECO:0000313" key="10">
    <source>
        <dbReference type="EMBL" id="OUZ33599.1"/>
    </source>
</evidence>
<comment type="pathway">
    <text evidence="7">Glycan biosynthesis; glycogen biosynthesis.</text>
</comment>
<dbReference type="Gene3D" id="3.40.50.2000">
    <property type="entry name" value="Glycogen Phosphorylase B"/>
    <property type="match status" value="2"/>
</dbReference>
<sequence>MKVLFASAECAPFFKTGGLGDVAGALPKELVQKGVEISVVLPFFTKMSETYKNQCEELCDFYIEVGWRHQYCGIKRLVLEEITYYFIDNRYYFDRDHLYGYQDDAERFAFYSLAIIEMLPKLEFRPDVIHVNDFHSAMVPFLLKEKYQEIDFYHSVKTMLTIHNIEFQGSYSKELLPDLFNLELEHFYNGSIRLNDGINYLKAGIIYADLVTTVSPSYAKEIQTKAFGFGLDGILRLEKNKLSGVLNGIDTQVYDPKTDEQLAYHFSISDLAGKKQNKQMLQQKMNLPLHPDVPLIGIVSRLTHTKGFHLLLEELARLLEKEVQIVLLGTGDPDIEHSFRSFATQYPHKLSANISFDVSLAQLIYAGADLFMMPSAAEPCGLSQMIAMRYGTLPIVHEVGGLKDTVVSFDPVTNSGTGFSFSTFDADSLLSTTVTALNLYQNDQEVWTKMMKQGMAKDFSWKKSGQNYLELYKQLLDTKEE</sequence>
<dbReference type="InterPro" id="IPR011835">
    <property type="entry name" value="GS/SS"/>
</dbReference>
<evidence type="ECO:0000313" key="11">
    <source>
        <dbReference type="EMBL" id="WYJ93271.1"/>
    </source>
</evidence>
<dbReference type="PANTHER" id="PTHR45825">
    <property type="entry name" value="GRANULE-BOUND STARCH SYNTHASE 1, CHLOROPLASTIC/AMYLOPLASTIC"/>
    <property type="match status" value="1"/>
</dbReference>
<evidence type="ECO:0000256" key="2">
    <source>
        <dbReference type="ARBA" id="ARBA00002764"/>
    </source>
</evidence>
<comment type="function">
    <text evidence="2 7">Synthesizes alpha-1,4-glucan chains using ADP-glucose.</text>
</comment>
<dbReference type="NCBIfam" id="TIGR02095">
    <property type="entry name" value="glgA"/>
    <property type="match status" value="1"/>
</dbReference>
<dbReference type="OrthoDB" id="9808590at2"/>
<evidence type="ECO:0000259" key="9">
    <source>
        <dbReference type="Pfam" id="PF08323"/>
    </source>
</evidence>
<dbReference type="GO" id="GO:0005978">
    <property type="term" value="P:glycogen biosynthetic process"/>
    <property type="evidence" value="ECO:0007669"/>
    <property type="project" value="UniProtKB-UniRule"/>
</dbReference>
<dbReference type="InterPro" id="IPR013534">
    <property type="entry name" value="Starch_synth_cat_dom"/>
</dbReference>
<feature type="domain" description="Glycosyl transferase family 1" evidence="8">
    <location>
        <begin position="289"/>
        <end position="430"/>
    </location>
</feature>
<dbReference type="GO" id="GO:0004373">
    <property type="term" value="F:alpha-1,4-glucan glucosyltransferase (UDP-glucose donor) activity"/>
    <property type="evidence" value="ECO:0007669"/>
    <property type="project" value="InterPro"/>
</dbReference>
<dbReference type="EMBL" id="NIBQ01000002">
    <property type="protein sequence ID" value="OUZ33599.1"/>
    <property type="molecule type" value="Genomic_DNA"/>
</dbReference>
<dbReference type="HAMAP" id="MF_00484">
    <property type="entry name" value="Glycogen_synth"/>
    <property type="match status" value="1"/>
</dbReference>
<dbReference type="Pfam" id="PF08323">
    <property type="entry name" value="Glyco_transf_5"/>
    <property type="match status" value="1"/>
</dbReference>
<dbReference type="PANTHER" id="PTHR45825:SF11">
    <property type="entry name" value="ALPHA AMYLASE DOMAIN-CONTAINING PROTEIN"/>
    <property type="match status" value="1"/>
</dbReference>
<comment type="catalytic activity">
    <reaction evidence="1 7">
        <text>[(1-&gt;4)-alpha-D-glucosyl](n) + ADP-alpha-D-glucose = [(1-&gt;4)-alpha-D-glucosyl](n+1) + ADP + H(+)</text>
        <dbReference type="Rhea" id="RHEA:18189"/>
        <dbReference type="Rhea" id="RHEA-COMP:9584"/>
        <dbReference type="Rhea" id="RHEA-COMP:9587"/>
        <dbReference type="ChEBI" id="CHEBI:15378"/>
        <dbReference type="ChEBI" id="CHEBI:15444"/>
        <dbReference type="ChEBI" id="CHEBI:57498"/>
        <dbReference type="ChEBI" id="CHEBI:456216"/>
        <dbReference type="EC" id="2.4.1.21"/>
    </reaction>
</comment>
<dbReference type="Pfam" id="PF00534">
    <property type="entry name" value="Glycos_transf_1"/>
    <property type="match status" value="1"/>
</dbReference>
<keyword evidence="12" id="KW-1185">Reference proteome</keyword>
<dbReference type="EMBL" id="CP147246">
    <property type="protein sequence ID" value="WYJ93271.1"/>
    <property type="molecule type" value="Genomic_DNA"/>
</dbReference>
<organism evidence="10">
    <name type="scientific">Candidatus Enterococcus dunnyi</name>
    <dbReference type="NCBI Taxonomy" id="1834192"/>
    <lineage>
        <taxon>Bacteria</taxon>
        <taxon>Bacillati</taxon>
        <taxon>Bacillota</taxon>
        <taxon>Bacilli</taxon>
        <taxon>Lactobacillales</taxon>
        <taxon>Enterococcaceae</taxon>
        <taxon>Enterococcus</taxon>
    </lineage>
</organism>
<reference evidence="10" key="1">
    <citation type="submission" date="2017-05" db="EMBL/GenBank/DDBJ databases">
        <title>The Genome Sequence of Enterococcus sp. 9D6_DIV0238.</title>
        <authorList>
            <consortium name="The Broad Institute Genomics Platform"/>
            <consortium name="The Broad Institute Genomic Center for Infectious Diseases"/>
            <person name="Earl A."/>
            <person name="Manson A."/>
            <person name="Schwartman J."/>
            <person name="Gilmore M."/>
            <person name="Abouelleil A."/>
            <person name="Cao P."/>
            <person name="Chapman S."/>
            <person name="Cusick C."/>
            <person name="Shea T."/>
            <person name="Young S."/>
            <person name="Neafsey D."/>
            <person name="Nusbaum C."/>
            <person name="Birren B."/>
        </authorList>
    </citation>
    <scope>NUCLEOTIDE SEQUENCE [LARGE SCALE GENOMIC DNA]</scope>
    <source>
        <strain evidence="10">9D6_DIV0238</strain>
    </source>
</reference>
<feature type="binding site" evidence="7">
    <location>
        <position position="15"/>
    </location>
    <ligand>
        <name>ADP-alpha-D-glucose</name>
        <dbReference type="ChEBI" id="CHEBI:57498"/>
    </ligand>
</feature>
<evidence type="ECO:0000256" key="5">
    <source>
        <dbReference type="ARBA" id="ARBA00022679"/>
    </source>
</evidence>
<reference evidence="11" key="2">
    <citation type="submission" date="2017-05" db="EMBL/GenBank/DDBJ databases">
        <authorList>
            <consortium name="The Broad Institute Genomics Platform"/>
            <consortium name="The Broad Institute Genomic Center for Infectious Diseases"/>
            <person name="Earl A."/>
            <person name="Manson A."/>
            <person name="Schwartman J."/>
            <person name="Gilmore M."/>
            <person name="Abouelleil A."/>
            <person name="Cao P."/>
            <person name="Chapman S."/>
            <person name="Cusick C."/>
            <person name="Shea T."/>
            <person name="Young S."/>
            <person name="Neafsey D."/>
            <person name="Nusbaum C."/>
            <person name="Birren B."/>
        </authorList>
    </citation>
    <scope>NUCLEOTIDE SEQUENCE</scope>
    <source>
        <strain evidence="11">9D6_DIV0238</strain>
    </source>
</reference>
<evidence type="ECO:0000256" key="7">
    <source>
        <dbReference type="HAMAP-Rule" id="MF_00484"/>
    </source>
</evidence>
<dbReference type="InterPro" id="IPR001296">
    <property type="entry name" value="Glyco_trans_1"/>
</dbReference>
<reference evidence="11" key="3">
    <citation type="submission" date="2024-03" db="EMBL/GenBank/DDBJ databases">
        <title>The Genome Sequence of Enterococcus sp. DIV0238c.</title>
        <authorList>
            <consortium name="The Broad Institute Genomics Platform"/>
            <consortium name="The Broad Institute Microbial Omics Core"/>
            <consortium name="The Broad Institute Genomic Center for Infectious Diseases"/>
            <person name="Earl A."/>
            <person name="Manson A."/>
            <person name="Gilmore M."/>
            <person name="Schwartman J."/>
            <person name="Shea T."/>
            <person name="Abouelleil A."/>
            <person name="Cao P."/>
            <person name="Chapman S."/>
            <person name="Cusick C."/>
            <person name="Young S."/>
            <person name="Neafsey D."/>
            <person name="Nusbaum C."/>
            <person name="Birren B."/>
        </authorList>
    </citation>
    <scope>NUCLEOTIDE SEQUENCE</scope>
    <source>
        <strain evidence="11">9D6_DIV0238</strain>
    </source>
</reference>
<gene>
    <name evidence="7" type="primary">glgA</name>
    <name evidence="11" type="ORF">A5889_000767</name>
    <name evidence="10" type="ORF">A5889_002314</name>
</gene>
<dbReference type="Proteomes" id="UP000196151">
    <property type="component" value="Chromosome"/>
</dbReference>
<dbReference type="SUPFAM" id="SSF53756">
    <property type="entry name" value="UDP-Glycosyltransferase/glycogen phosphorylase"/>
    <property type="match status" value="1"/>
</dbReference>
<evidence type="ECO:0000256" key="6">
    <source>
        <dbReference type="ARBA" id="ARBA00023056"/>
    </source>
</evidence>
<dbReference type="EC" id="2.4.1.21" evidence="7"/>
<feature type="domain" description="Starch synthase catalytic" evidence="9">
    <location>
        <begin position="2"/>
        <end position="236"/>
    </location>
</feature>
<evidence type="ECO:0000256" key="3">
    <source>
        <dbReference type="ARBA" id="ARBA00010281"/>
    </source>
</evidence>
<evidence type="ECO:0000256" key="1">
    <source>
        <dbReference type="ARBA" id="ARBA00001478"/>
    </source>
</evidence>
<keyword evidence="6 7" id="KW-0320">Glycogen biosynthesis</keyword>
<evidence type="ECO:0000256" key="4">
    <source>
        <dbReference type="ARBA" id="ARBA00022676"/>
    </source>
</evidence>
<dbReference type="AlphaFoldDB" id="A0A200J9R6"/>